<accession>A0A2P2ML43</accession>
<organism evidence="1">
    <name type="scientific">Rhizophora mucronata</name>
    <name type="common">Asiatic mangrove</name>
    <dbReference type="NCBI Taxonomy" id="61149"/>
    <lineage>
        <taxon>Eukaryota</taxon>
        <taxon>Viridiplantae</taxon>
        <taxon>Streptophyta</taxon>
        <taxon>Embryophyta</taxon>
        <taxon>Tracheophyta</taxon>
        <taxon>Spermatophyta</taxon>
        <taxon>Magnoliopsida</taxon>
        <taxon>eudicotyledons</taxon>
        <taxon>Gunneridae</taxon>
        <taxon>Pentapetalae</taxon>
        <taxon>rosids</taxon>
        <taxon>fabids</taxon>
        <taxon>Malpighiales</taxon>
        <taxon>Rhizophoraceae</taxon>
        <taxon>Rhizophora</taxon>
    </lineage>
</organism>
<dbReference type="AlphaFoldDB" id="A0A2P2ML43"/>
<proteinExistence type="predicted"/>
<reference evidence="1" key="1">
    <citation type="submission" date="2018-02" db="EMBL/GenBank/DDBJ databases">
        <title>Rhizophora mucronata_Transcriptome.</title>
        <authorList>
            <person name="Meera S.P."/>
            <person name="Sreeshan A."/>
            <person name="Augustine A."/>
        </authorList>
    </citation>
    <scope>NUCLEOTIDE SEQUENCE</scope>
    <source>
        <tissue evidence="1">Leaf</tissue>
    </source>
</reference>
<dbReference type="EMBL" id="GGEC01050461">
    <property type="protein sequence ID" value="MBX30945.1"/>
    <property type="molecule type" value="Transcribed_RNA"/>
</dbReference>
<protein>
    <submittedName>
        <fullName evidence="1">Uncharacterized protein</fullName>
    </submittedName>
</protein>
<sequence>MKISILNFSFFVQRRFYNNVHKLTREKEKKKTKIKEEKDTAIVKCCLNHDYHVEEEET</sequence>
<evidence type="ECO:0000313" key="1">
    <source>
        <dbReference type="EMBL" id="MBX30945.1"/>
    </source>
</evidence>
<name>A0A2P2ML43_RHIMU</name>